<dbReference type="Proteomes" id="UP000177061">
    <property type="component" value="Unassembled WGS sequence"/>
</dbReference>
<dbReference type="EMBL" id="MHNB01000012">
    <property type="protein sequence ID" value="OGZ37317.1"/>
    <property type="molecule type" value="Genomic_DNA"/>
</dbReference>
<dbReference type="AlphaFoldDB" id="A0A1G2FHJ6"/>
<keyword evidence="2" id="KW-0472">Membrane</keyword>
<proteinExistence type="predicted"/>
<evidence type="ECO:0000313" key="4">
    <source>
        <dbReference type="Proteomes" id="UP000177061"/>
    </source>
</evidence>
<feature type="region of interest" description="Disordered" evidence="1">
    <location>
        <begin position="1"/>
        <end position="28"/>
    </location>
</feature>
<accession>A0A1G2FHJ6</accession>
<gene>
    <name evidence="3" type="ORF">A3J64_01590</name>
</gene>
<comment type="caution">
    <text evidence="3">The sequence shown here is derived from an EMBL/GenBank/DDBJ whole genome shotgun (WGS) entry which is preliminary data.</text>
</comment>
<protein>
    <submittedName>
        <fullName evidence="3">Uncharacterized protein</fullName>
    </submittedName>
</protein>
<organism evidence="3 4">
    <name type="scientific">Candidatus Portnoybacteria bacterium RIFCSPHIGHO2_12_FULL_38_9</name>
    <dbReference type="NCBI Taxonomy" id="1801997"/>
    <lineage>
        <taxon>Bacteria</taxon>
        <taxon>Candidatus Portnoyibacteriota</taxon>
    </lineage>
</organism>
<name>A0A1G2FHJ6_9BACT</name>
<feature type="compositionally biased region" description="Basic and acidic residues" evidence="1">
    <location>
        <begin position="1"/>
        <end position="20"/>
    </location>
</feature>
<evidence type="ECO:0000256" key="2">
    <source>
        <dbReference type="SAM" id="Phobius"/>
    </source>
</evidence>
<keyword evidence="2" id="KW-1133">Transmembrane helix</keyword>
<keyword evidence="2" id="KW-0812">Transmembrane</keyword>
<evidence type="ECO:0000313" key="3">
    <source>
        <dbReference type="EMBL" id="OGZ37317.1"/>
    </source>
</evidence>
<evidence type="ECO:0000256" key="1">
    <source>
        <dbReference type="SAM" id="MobiDB-lite"/>
    </source>
</evidence>
<sequence>MNHSERPLNDKKEENKKETASFDLAETLPEVNIEAEQRDFGQKVETLKQTTDELESELKNTDPSLIQRVWEKLQVEDYLRGDENLMSLTMGLSGGAIASLTEFASKYASQAETPEKLLVVLGVGIGAAIFSKSIMRILNLLSGRGGKK</sequence>
<feature type="transmembrane region" description="Helical" evidence="2">
    <location>
        <begin position="117"/>
        <end position="138"/>
    </location>
</feature>
<reference evidence="3 4" key="1">
    <citation type="journal article" date="2016" name="Nat. Commun.">
        <title>Thousands of microbial genomes shed light on interconnected biogeochemical processes in an aquifer system.</title>
        <authorList>
            <person name="Anantharaman K."/>
            <person name="Brown C.T."/>
            <person name="Hug L.A."/>
            <person name="Sharon I."/>
            <person name="Castelle C.J."/>
            <person name="Probst A.J."/>
            <person name="Thomas B.C."/>
            <person name="Singh A."/>
            <person name="Wilkins M.J."/>
            <person name="Karaoz U."/>
            <person name="Brodie E.L."/>
            <person name="Williams K.H."/>
            <person name="Hubbard S.S."/>
            <person name="Banfield J.F."/>
        </authorList>
    </citation>
    <scope>NUCLEOTIDE SEQUENCE [LARGE SCALE GENOMIC DNA]</scope>
</reference>